<evidence type="ECO:0000256" key="6">
    <source>
        <dbReference type="SAM" id="Coils"/>
    </source>
</evidence>
<feature type="domain" description="HTH myb-type" evidence="11">
    <location>
        <begin position="196"/>
        <end position="245"/>
    </location>
</feature>
<dbReference type="PROSITE" id="PS50157">
    <property type="entry name" value="ZINC_FINGER_C2H2_2"/>
    <property type="match status" value="3"/>
</dbReference>
<dbReference type="OrthoDB" id="2143914at2759"/>
<comment type="caution">
    <text evidence="12">The sequence shown here is derived from an EMBL/GenBank/DDBJ whole genome shotgun (WGS) entry which is preliminary data.</text>
</comment>
<evidence type="ECO:0000259" key="8">
    <source>
        <dbReference type="PROSITE" id="PS50090"/>
    </source>
</evidence>
<evidence type="ECO:0000259" key="10">
    <source>
        <dbReference type="PROSITE" id="PS51293"/>
    </source>
</evidence>
<dbReference type="Gene3D" id="1.10.10.60">
    <property type="entry name" value="Homeodomain-like"/>
    <property type="match status" value="3"/>
</dbReference>
<dbReference type="GO" id="GO:0019185">
    <property type="term" value="C:snRNA-activating protein complex"/>
    <property type="evidence" value="ECO:0007669"/>
    <property type="project" value="TreeGrafter"/>
</dbReference>
<dbReference type="GO" id="GO:0001006">
    <property type="term" value="F:RNA polymerase III type 3 promoter sequence-specific DNA binding"/>
    <property type="evidence" value="ECO:0007669"/>
    <property type="project" value="TreeGrafter"/>
</dbReference>
<dbReference type="GO" id="GO:0000978">
    <property type="term" value="F:RNA polymerase II cis-regulatory region sequence-specific DNA binding"/>
    <property type="evidence" value="ECO:0007669"/>
    <property type="project" value="TreeGrafter"/>
</dbReference>
<feature type="region of interest" description="Disordered" evidence="7">
    <location>
        <begin position="779"/>
        <end position="805"/>
    </location>
</feature>
<dbReference type="PROSITE" id="PS00028">
    <property type="entry name" value="ZINC_FINGER_C2H2_1"/>
    <property type="match status" value="3"/>
</dbReference>
<dbReference type="CDD" id="cd00167">
    <property type="entry name" value="SANT"/>
    <property type="match status" value="3"/>
</dbReference>
<evidence type="ECO:0000256" key="2">
    <source>
        <dbReference type="ARBA" id="ARBA00023125"/>
    </source>
</evidence>
<evidence type="ECO:0000313" key="13">
    <source>
        <dbReference type="Proteomes" id="UP000748756"/>
    </source>
</evidence>
<dbReference type="PANTHER" id="PTHR46621">
    <property type="entry name" value="SNRNA-ACTIVATING PROTEIN COMPLEX SUBUNIT 4"/>
    <property type="match status" value="1"/>
</dbReference>
<keyword evidence="5" id="KW-0863">Zinc-finger</keyword>
<feature type="domain" description="HTH myb-type" evidence="11">
    <location>
        <begin position="94"/>
        <end position="135"/>
    </location>
</feature>
<feature type="region of interest" description="Disordered" evidence="7">
    <location>
        <begin position="422"/>
        <end position="467"/>
    </location>
</feature>
<organism evidence="12 13">
    <name type="scientific">Linnemannia schmuckeri</name>
    <dbReference type="NCBI Taxonomy" id="64567"/>
    <lineage>
        <taxon>Eukaryota</taxon>
        <taxon>Fungi</taxon>
        <taxon>Fungi incertae sedis</taxon>
        <taxon>Mucoromycota</taxon>
        <taxon>Mortierellomycotina</taxon>
        <taxon>Mortierellomycetes</taxon>
        <taxon>Mortierellales</taxon>
        <taxon>Mortierellaceae</taxon>
        <taxon>Linnemannia</taxon>
    </lineage>
</organism>
<evidence type="ECO:0000256" key="5">
    <source>
        <dbReference type="PROSITE-ProRule" id="PRU00042"/>
    </source>
</evidence>
<dbReference type="InterPro" id="IPR013087">
    <property type="entry name" value="Znf_C2H2_type"/>
</dbReference>
<feature type="coiled-coil region" evidence="6">
    <location>
        <begin position="491"/>
        <end position="521"/>
    </location>
</feature>
<feature type="region of interest" description="Disordered" evidence="7">
    <location>
        <begin position="526"/>
        <end position="579"/>
    </location>
</feature>
<keyword evidence="5" id="KW-0862">Zinc</keyword>
<dbReference type="PANTHER" id="PTHR46621:SF1">
    <property type="entry name" value="SNRNA-ACTIVATING PROTEIN COMPLEX SUBUNIT 4"/>
    <property type="match status" value="1"/>
</dbReference>
<evidence type="ECO:0000256" key="1">
    <source>
        <dbReference type="ARBA" id="ARBA00023015"/>
    </source>
</evidence>
<dbReference type="InterPro" id="IPR017884">
    <property type="entry name" value="SANT_dom"/>
</dbReference>
<feature type="compositionally biased region" description="Low complexity" evidence="7">
    <location>
        <begin position="526"/>
        <end position="542"/>
    </location>
</feature>
<name>A0A9P5S6W0_9FUNG</name>
<dbReference type="PROSITE" id="PS51294">
    <property type="entry name" value="HTH_MYB"/>
    <property type="match status" value="3"/>
</dbReference>
<feature type="domain" description="Myb-like" evidence="8">
    <location>
        <begin position="86"/>
        <end position="139"/>
    </location>
</feature>
<feature type="compositionally biased region" description="Low complexity" evidence="7">
    <location>
        <begin position="557"/>
        <end position="577"/>
    </location>
</feature>
<feature type="domain" description="SANT" evidence="10">
    <location>
        <begin position="143"/>
        <end position="182"/>
    </location>
</feature>
<feature type="domain" description="C2H2-type" evidence="9">
    <location>
        <begin position="584"/>
        <end position="609"/>
    </location>
</feature>
<keyword evidence="4" id="KW-0539">Nucleus</keyword>
<dbReference type="InterPro" id="IPR017930">
    <property type="entry name" value="Myb_dom"/>
</dbReference>
<gene>
    <name evidence="12" type="ORF">BG015_003576</name>
</gene>
<evidence type="ECO:0000256" key="3">
    <source>
        <dbReference type="ARBA" id="ARBA00023163"/>
    </source>
</evidence>
<evidence type="ECO:0000256" key="7">
    <source>
        <dbReference type="SAM" id="MobiDB-lite"/>
    </source>
</evidence>
<keyword evidence="1" id="KW-0805">Transcription regulation</keyword>
<dbReference type="PROSITE" id="PS50090">
    <property type="entry name" value="MYB_LIKE"/>
    <property type="match status" value="3"/>
</dbReference>
<keyword evidence="13" id="KW-1185">Reference proteome</keyword>
<dbReference type="Gene3D" id="3.30.160.60">
    <property type="entry name" value="Classic Zinc Finger"/>
    <property type="match status" value="2"/>
</dbReference>
<accession>A0A9P5S6W0</accession>
<protein>
    <submittedName>
        <fullName evidence="12">Uncharacterized protein</fullName>
    </submittedName>
</protein>
<feature type="domain" description="Myb-like" evidence="8">
    <location>
        <begin position="140"/>
        <end position="190"/>
    </location>
</feature>
<dbReference type="InterPro" id="IPR051575">
    <property type="entry name" value="Myb-like_DNA-bd"/>
</dbReference>
<dbReference type="Pfam" id="PF13921">
    <property type="entry name" value="Myb_DNA-bind_6"/>
    <property type="match status" value="1"/>
</dbReference>
<dbReference type="GO" id="GO:0008270">
    <property type="term" value="F:zinc ion binding"/>
    <property type="evidence" value="ECO:0007669"/>
    <property type="project" value="UniProtKB-KW"/>
</dbReference>
<keyword evidence="2" id="KW-0238">DNA-binding</keyword>
<sequence>MNMSDTYGSPSDFEPYSHFTYQTSSQLDFTFYSPPHDGASKDTPVPAAVFNAELPEDMPSLDLTGTEESKMEELLNMDDPAAPRKRDRGERIVWTPEEDQQLRAAVQIYGDKTEKWSKIAACVPGRTNKNCRKRWFHSLDPKLKKGPWTEEEDHLLKTGVEMFKGQWSKIAERIPGRTDDQCAKRWREGLDPLIDRAAWAPEDDILLLQRFEEFGSQWQKIALAFPGRPGLHCRNRWRKIQRSLNHIKRATKRRSQLTASDQAAFIAETRRLEALLDSHKGDLDPELAQFNVDDLLLQESYLDDDYNMDGYLDEEMAGRSGKGSRGDRGDLVDYFAEDEKPYGCAIPDCLFESSSPSLLYYHFKATHAGTTVEKPFRCAMPGCETRKRYKNVNGLQYHVTHAKNSAAHSGISGFATQLSVFDDGPETSSRSARSAHPPSSPGSKGMLSTPPASTPLASPGLRISMPAATFDPANNMAISNPPTPAEIQLQLHQSKEDLVQLQQQQQQQRQQQQQTQQHLQQHQLQQQQTFQTHQQKRQQQQQGLSHLSHSSLNIPHGSPSLDSSATSSQTSSGASSPHFHRNTYHCPELGCDQAFHHLTGLNNHMAQSHGHRAMTMRSHDILYGSDAMVIPQDNQSDFDIDMADMSSGTQSPIDTNALLMDDHLLHNHLSSLGYDSDPLGLDSAFGLDLQQEGSSSHSSGFRLFTAKDLIMANQLVNKLHNRMHFGTHINIGVHAHEPSSISQLSPGSPAEVSPTMNPANLNSTPGVTLVPTAMPLTPGPTPTPTPPSATIKSAKAQGNRPANKKFACTSDSCQKAYASVVTLNNHIRNDHPELSGARTSSVSSLSVLRSPAFMEIPHSPILPKEPAPAAEVVNKPYKCLVPGCGKGYTNINGLKNHLLQMHGSTPKTTTAA</sequence>
<evidence type="ECO:0000313" key="12">
    <source>
        <dbReference type="EMBL" id="KAF9156608.1"/>
    </source>
</evidence>
<keyword evidence="6" id="KW-0175">Coiled coil</keyword>
<dbReference type="AlphaFoldDB" id="A0A9P5S6W0"/>
<dbReference type="InterPro" id="IPR001005">
    <property type="entry name" value="SANT/Myb"/>
</dbReference>
<keyword evidence="5" id="KW-0479">Metal-binding</keyword>
<dbReference type="PROSITE" id="PS51293">
    <property type="entry name" value="SANT"/>
    <property type="match status" value="1"/>
</dbReference>
<feature type="domain" description="C2H2-type" evidence="9">
    <location>
        <begin position="806"/>
        <end position="831"/>
    </location>
</feature>
<feature type="compositionally biased region" description="Polar residues" evidence="7">
    <location>
        <begin position="543"/>
        <end position="553"/>
    </location>
</feature>
<dbReference type="SMART" id="SM00717">
    <property type="entry name" value="SANT"/>
    <property type="match status" value="3"/>
</dbReference>
<evidence type="ECO:0000259" key="11">
    <source>
        <dbReference type="PROSITE" id="PS51294"/>
    </source>
</evidence>
<dbReference type="SMART" id="SM00355">
    <property type="entry name" value="ZnF_C2H2"/>
    <property type="match status" value="5"/>
</dbReference>
<evidence type="ECO:0000256" key="4">
    <source>
        <dbReference type="ARBA" id="ARBA00023242"/>
    </source>
</evidence>
<dbReference type="InterPro" id="IPR036236">
    <property type="entry name" value="Znf_C2H2_sf"/>
</dbReference>
<feature type="domain" description="Myb-like" evidence="8">
    <location>
        <begin position="191"/>
        <end position="241"/>
    </location>
</feature>
<feature type="domain" description="C2H2-type" evidence="9">
    <location>
        <begin position="877"/>
        <end position="907"/>
    </location>
</feature>
<proteinExistence type="predicted"/>
<dbReference type="GO" id="GO:0042795">
    <property type="term" value="P:snRNA transcription by RNA polymerase II"/>
    <property type="evidence" value="ECO:0007669"/>
    <property type="project" value="TreeGrafter"/>
</dbReference>
<dbReference type="InterPro" id="IPR009057">
    <property type="entry name" value="Homeodomain-like_sf"/>
</dbReference>
<dbReference type="SUPFAM" id="SSF57667">
    <property type="entry name" value="beta-beta-alpha zinc fingers"/>
    <property type="match status" value="1"/>
</dbReference>
<dbReference type="GO" id="GO:0042796">
    <property type="term" value="P:snRNA transcription by RNA polymerase III"/>
    <property type="evidence" value="ECO:0007669"/>
    <property type="project" value="TreeGrafter"/>
</dbReference>
<keyword evidence="3" id="KW-0804">Transcription</keyword>
<dbReference type="Proteomes" id="UP000748756">
    <property type="component" value="Unassembled WGS sequence"/>
</dbReference>
<evidence type="ECO:0000259" key="9">
    <source>
        <dbReference type="PROSITE" id="PS50157"/>
    </source>
</evidence>
<feature type="compositionally biased region" description="Low complexity" evidence="7">
    <location>
        <begin position="428"/>
        <end position="459"/>
    </location>
</feature>
<dbReference type="EMBL" id="JAAAUQ010000018">
    <property type="protein sequence ID" value="KAF9156608.1"/>
    <property type="molecule type" value="Genomic_DNA"/>
</dbReference>
<reference evidence="12" key="1">
    <citation type="journal article" date="2020" name="Fungal Divers.">
        <title>Resolving the Mortierellaceae phylogeny through synthesis of multi-gene phylogenetics and phylogenomics.</title>
        <authorList>
            <person name="Vandepol N."/>
            <person name="Liber J."/>
            <person name="Desiro A."/>
            <person name="Na H."/>
            <person name="Kennedy M."/>
            <person name="Barry K."/>
            <person name="Grigoriev I.V."/>
            <person name="Miller A.N."/>
            <person name="O'Donnell K."/>
            <person name="Stajich J.E."/>
            <person name="Bonito G."/>
        </authorList>
    </citation>
    <scope>NUCLEOTIDE SEQUENCE</scope>
    <source>
        <strain evidence="12">NRRL 6426</strain>
    </source>
</reference>
<dbReference type="Pfam" id="PF00249">
    <property type="entry name" value="Myb_DNA-binding"/>
    <property type="match status" value="1"/>
</dbReference>
<feature type="domain" description="HTH myb-type" evidence="11">
    <location>
        <begin position="140"/>
        <end position="194"/>
    </location>
</feature>
<dbReference type="SUPFAM" id="SSF46689">
    <property type="entry name" value="Homeodomain-like"/>
    <property type="match status" value="2"/>
</dbReference>